<feature type="transmembrane region" description="Helical" evidence="5">
    <location>
        <begin position="339"/>
        <end position="362"/>
    </location>
</feature>
<protein>
    <submittedName>
        <fullName evidence="8">Unannotated protein</fullName>
    </submittedName>
</protein>
<evidence type="ECO:0000256" key="1">
    <source>
        <dbReference type="ARBA" id="ARBA00004141"/>
    </source>
</evidence>
<keyword evidence="2 5" id="KW-0812">Transmembrane</keyword>
<comment type="subcellular location">
    <subcellularLocation>
        <location evidence="1">Membrane</location>
        <topology evidence="1">Multi-pass membrane protein</topology>
    </subcellularLocation>
</comment>
<evidence type="ECO:0000256" key="2">
    <source>
        <dbReference type="ARBA" id="ARBA00022692"/>
    </source>
</evidence>
<keyword evidence="3 5" id="KW-1133">Transmembrane helix</keyword>
<dbReference type="PANTHER" id="PTHR42770:SF11">
    <property type="entry name" value="INNER MEMBRANE TRANSPORT PROTEIN YBAT"/>
    <property type="match status" value="1"/>
</dbReference>
<feature type="transmembrane region" description="Helical" evidence="5">
    <location>
        <begin position="44"/>
        <end position="63"/>
    </location>
</feature>
<proteinExistence type="predicted"/>
<dbReference type="GO" id="GO:0055085">
    <property type="term" value="P:transmembrane transport"/>
    <property type="evidence" value="ECO:0007669"/>
    <property type="project" value="InterPro"/>
</dbReference>
<dbReference type="EMBL" id="CAEZUL010000015">
    <property type="protein sequence ID" value="CAB4592784.1"/>
    <property type="molecule type" value="Genomic_DNA"/>
</dbReference>
<gene>
    <name evidence="7" type="ORF">UFOPK1808_00254</name>
    <name evidence="8" type="ORF">UFOPK1889_00610</name>
</gene>
<feature type="transmembrane region" description="Helical" evidence="5">
    <location>
        <begin position="12"/>
        <end position="32"/>
    </location>
</feature>
<feature type="transmembrane region" description="Helical" evidence="5">
    <location>
        <begin position="154"/>
        <end position="172"/>
    </location>
</feature>
<dbReference type="InterPro" id="IPR050367">
    <property type="entry name" value="APC_superfamily"/>
</dbReference>
<dbReference type="AlphaFoldDB" id="A0A6J6HW28"/>
<dbReference type="Gene3D" id="1.20.1740.10">
    <property type="entry name" value="Amino acid/polyamine transporter I"/>
    <property type="match status" value="1"/>
</dbReference>
<dbReference type="InterPro" id="IPR004841">
    <property type="entry name" value="AA-permease/SLC12A_dom"/>
</dbReference>
<accession>A0A6J6HW28</accession>
<name>A0A6J6HW28_9ZZZZ</name>
<feature type="domain" description="Amino acid permease/ SLC12A" evidence="6">
    <location>
        <begin position="19"/>
        <end position="428"/>
    </location>
</feature>
<evidence type="ECO:0000256" key="3">
    <source>
        <dbReference type="ARBA" id="ARBA00022989"/>
    </source>
</evidence>
<organism evidence="8">
    <name type="scientific">freshwater metagenome</name>
    <dbReference type="NCBI Taxonomy" id="449393"/>
    <lineage>
        <taxon>unclassified sequences</taxon>
        <taxon>metagenomes</taxon>
        <taxon>ecological metagenomes</taxon>
    </lineage>
</organism>
<feature type="transmembrane region" description="Helical" evidence="5">
    <location>
        <begin position="117"/>
        <end position="142"/>
    </location>
</feature>
<evidence type="ECO:0000313" key="7">
    <source>
        <dbReference type="EMBL" id="CAB4592784.1"/>
    </source>
</evidence>
<dbReference type="PIRSF" id="PIRSF006060">
    <property type="entry name" value="AA_transporter"/>
    <property type="match status" value="1"/>
</dbReference>
<evidence type="ECO:0000256" key="4">
    <source>
        <dbReference type="ARBA" id="ARBA00023136"/>
    </source>
</evidence>
<feature type="transmembrane region" description="Helical" evidence="5">
    <location>
        <begin position="313"/>
        <end position="333"/>
    </location>
</feature>
<feature type="transmembrane region" description="Helical" evidence="5">
    <location>
        <begin position="88"/>
        <end position="111"/>
    </location>
</feature>
<feature type="transmembrane region" description="Helical" evidence="5">
    <location>
        <begin position="264"/>
        <end position="292"/>
    </location>
</feature>
<feature type="transmembrane region" description="Helical" evidence="5">
    <location>
        <begin position="408"/>
        <end position="429"/>
    </location>
</feature>
<evidence type="ECO:0000256" key="5">
    <source>
        <dbReference type="SAM" id="Phobius"/>
    </source>
</evidence>
<dbReference type="PANTHER" id="PTHR42770">
    <property type="entry name" value="AMINO ACID TRANSPORTER-RELATED"/>
    <property type="match status" value="1"/>
</dbReference>
<evidence type="ECO:0000313" key="8">
    <source>
        <dbReference type="EMBL" id="CAB4616783.1"/>
    </source>
</evidence>
<evidence type="ECO:0000259" key="6">
    <source>
        <dbReference type="Pfam" id="PF00324"/>
    </source>
</evidence>
<feature type="transmembrane region" description="Helical" evidence="5">
    <location>
        <begin position="383"/>
        <end position="402"/>
    </location>
</feature>
<dbReference type="EMBL" id="CAEZUZ010000082">
    <property type="protein sequence ID" value="CAB4616783.1"/>
    <property type="molecule type" value="Genomic_DNA"/>
</dbReference>
<dbReference type="Pfam" id="PF00324">
    <property type="entry name" value="AA_permease"/>
    <property type="match status" value="1"/>
</dbReference>
<feature type="transmembrane region" description="Helical" evidence="5">
    <location>
        <begin position="222"/>
        <end position="244"/>
    </location>
</feature>
<reference evidence="8" key="1">
    <citation type="submission" date="2020-05" db="EMBL/GenBank/DDBJ databases">
        <authorList>
            <person name="Chiriac C."/>
            <person name="Salcher M."/>
            <person name="Ghai R."/>
            <person name="Kavagutti S V."/>
        </authorList>
    </citation>
    <scope>NUCLEOTIDE SEQUENCE</scope>
</reference>
<feature type="transmembrane region" description="Helical" evidence="5">
    <location>
        <begin position="184"/>
        <end position="201"/>
    </location>
</feature>
<sequence length="457" mass="48369">MSDQKTLSRALSLGGASAISTGLAFAALNFLGMAQMLDYINGPLAWLAVLAGGLVVLGVRACFSELDGIYPTAAGIRLWMARAMNDRLALVITLTYMTAIVLVIAADAFIIGEAMAYAFGNGTIIAVVYVAVLLVLATFLNLRGIKLAGTLEKIVTTVVVLATVIIGIIAIAKHGPTPPAPLHGGSPLQALILGIFLYTAFEWVTTNSEEVVKPKIIPRAMLVAIVVLAISQSIFAVAMGMNLGPDGRESAYPQLLVAEQTMGHVGLLLMLAVTALTAVNTFNGGFVTLSRFMYAVAREGKLPRALTTLNDRAVPVVPVILLGVSSLVLSIVVAVTGAWVMIVSMCAALEMMIYATAAFVVFRLRRQQPESERSFKLFGGQPMAIAIMVLFGLLALISSTTVGKDTNVIPLVILVAVGLMVTLYVLLYVPKLEKREAEELAARRAARAASRNAANNQ</sequence>
<dbReference type="GO" id="GO:0016020">
    <property type="term" value="C:membrane"/>
    <property type="evidence" value="ECO:0007669"/>
    <property type="project" value="UniProtKB-SubCell"/>
</dbReference>
<keyword evidence="4 5" id="KW-0472">Membrane</keyword>